<dbReference type="SUPFAM" id="SSF64182">
    <property type="entry name" value="DHH phosphoesterases"/>
    <property type="match status" value="1"/>
</dbReference>
<dbReference type="InterPro" id="IPR038763">
    <property type="entry name" value="DHH_sf"/>
</dbReference>
<gene>
    <name evidence="1" type="ORF">AMOR_26770</name>
</gene>
<accession>A0ABN6MRV7</accession>
<evidence type="ECO:0000313" key="1">
    <source>
        <dbReference type="EMBL" id="BDG03681.1"/>
    </source>
</evidence>
<sequence length="317" mass="35232">MQLELLYHGNCFDGCASAALFARFFREREGTRLSEISFRPLHHQQGDPFPKDAFAADVTACVDFRFSPRLHWWFDHHASAFPAPEDRAAFERDTSGQKFWDPTAPSCTGFIARTLADRFAWRADDLAELVAWADVIDAARFDSAQTAVRLEQPALKIMTLLEATKDPSVPTRLIEAMQHRSLSEIAAEPWVSGPLGPILERHRSNIDVVRRHARVSDGVVEVDLGDTAVEGANKFIAYDLFPDARYTVVVTKDAKKTKISVGSNPWAREKRTHDISKLCERYGGGGHPVVGAVSLGPDQLAEARRIAREIAGALRTP</sequence>
<dbReference type="EMBL" id="AP025591">
    <property type="protein sequence ID" value="BDG03681.1"/>
    <property type="molecule type" value="Genomic_DNA"/>
</dbReference>
<keyword evidence="2" id="KW-1185">Reference proteome</keyword>
<dbReference type="RefSeq" id="WP_248361892.1">
    <property type="nucleotide sequence ID" value="NZ_AP025591.1"/>
</dbReference>
<organism evidence="1 2">
    <name type="scientific">Anaeromyxobacter oryzae</name>
    <dbReference type="NCBI Taxonomy" id="2918170"/>
    <lineage>
        <taxon>Bacteria</taxon>
        <taxon>Pseudomonadati</taxon>
        <taxon>Myxococcota</taxon>
        <taxon>Myxococcia</taxon>
        <taxon>Myxococcales</taxon>
        <taxon>Cystobacterineae</taxon>
        <taxon>Anaeromyxobacteraceae</taxon>
        <taxon>Anaeromyxobacter</taxon>
    </lineage>
</organism>
<name>A0ABN6MRV7_9BACT</name>
<protein>
    <recommendedName>
        <fullName evidence="3">Phosphoesterase DHHA1</fullName>
    </recommendedName>
</protein>
<dbReference type="Proteomes" id="UP001162891">
    <property type="component" value="Chromosome"/>
</dbReference>
<proteinExistence type="predicted"/>
<evidence type="ECO:0008006" key="3">
    <source>
        <dbReference type="Google" id="ProtNLM"/>
    </source>
</evidence>
<evidence type="ECO:0000313" key="2">
    <source>
        <dbReference type="Proteomes" id="UP001162891"/>
    </source>
</evidence>
<reference evidence="2" key="1">
    <citation type="journal article" date="2022" name="Int. J. Syst. Evol. Microbiol.">
        <title>Anaeromyxobacter oryzae sp. nov., Anaeromyxobacter diazotrophicus sp. nov. and Anaeromyxobacter paludicola sp. nov., isolated from paddy soils.</title>
        <authorList>
            <person name="Itoh H."/>
            <person name="Xu Z."/>
            <person name="Mise K."/>
            <person name="Masuda Y."/>
            <person name="Ushijima N."/>
            <person name="Hayakawa C."/>
            <person name="Shiratori Y."/>
            <person name="Senoo K."/>
        </authorList>
    </citation>
    <scope>NUCLEOTIDE SEQUENCE [LARGE SCALE GENOMIC DNA]</scope>
    <source>
        <strain evidence="2">Red232</strain>
    </source>
</reference>